<dbReference type="GO" id="GO:0016853">
    <property type="term" value="F:isomerase activity"/>
    <property type="evidence" value="ECO:0007669"/>
    <property type="project" value="UniProtKB-KW"/>
</dbReference>
<dbReference type="Gene3D" id="3.30.70.1060">
    <property type="entry name" value="Dimeric alpha+beta barrel"/>
    <property type="match status" value="2"/>
</dbReference>
<organism evidence="3 4">
    <name type="scientific">Georgenia ruanii</name>
    <dbReference type="NCBI Taxonomy" id="348442"/>
    <lineage>
        <taxon>Bacteria</taxon>
        <taxon>Bacillati</taxon>
        <taxon>Actinomycetota</taxon>
        <taxon>Actinomycetes</taxon>
        <taxon>Micrococcales</taxon>
        <taxon>Bogoriellaceae</taxon>
        <taxon>Georgenia</taxon>
    </lineage>
</organism>
<evidence type="ECO:0000313" key="4">
    <source>
        <dbReference type="Proteomes" id="UP000429644"/>
    </source>
</evidence>
<keyword evidence="4" id="KW-1185">Reference proteome</keyword>
<comment type="caution">
    <text evidence="3">The sequence shown here is derived from an EMBL/GenBank/DDBJ whole genome shotgun (WGS) entry which is preliminary data.</text>
</comment>
<dbReference type="InterPro" id="IPR011008">
    <property type="entry name" value="Dimeric_a/b-barrel"/>
</dbReference>
<feature type="domain" description="Muconolactone isomerase" evidence="2">
    <location>
        <begin position="1"/>
        <end position="93"/>
    </location>
</feature>
<keyword evidence="3" id="KW-0413">Isomerase</keyword>
<gene>
    <name evidence="3" type="ORF">GB882_17950</name>
</gene>
<evidence type="ECO:0000313" key="3">
    <source>
        <dbReference type="EMBL" id="MPV90559.1"/>
    </source>
</evidence>
<reference evidence="3 4" key="1">
    <citation type="submission" date="2019-10" db="EMBL/GenBank/DDBJ databases">
        <title>Georgenia wutianyii sp. nov. and Georgenia yuyongxinii sp. nov. isolated from plateau pika (Ochotona curzoniae) in the Qinghai-Tibet plateau of China.</title>
        <authorList>
            <person name="Tian Z."/>
        </authorList>
    </citation>
    <scope>NUCLEOTIDE SEQUENCE [LARGE SCALE GENOMIC DNA]</scope>
    <source>
        <strain evidence="3 4">JCM 15130</strain>
    </source>
</reference>
<evidence type="ECO:0000259" key="2">
    <source>
        <dbReference type="Pfam" id="PF02426"/>
    </source>
</evidence>
<evidence type="ECO:0000256" key="1">
    <source>
        <dbReference type="SAM" id="MobiDB-lite"/>
    </source>
</evidence>
<feature type="region of interest" description="Disordered" evidence="1">
    <location>
        <begin position="82"/>
        <end position="101"/>
    </location>
</feature>
<sequence length="199" mass="21713">MEFLITMTTQVPDGTAEDAIAEMRSREATRAAQLIGQGNLLRLWRPPLQPGEWRTYALFTAADVDELEELLTSMPLRAWRTDEVTPLSEHPNDPARRGTTPVAAPGSEYFTWFTLVIPADTAPETVAAVTAAEARCTAELASKGRLLRLWVLPGDGRALGLWAASDIDAMRADLETLPMVGWLGVDITPLSVHPSDPHA</sequence>
<name>A0A7J9V106_9MICO</name>
<protein>
    <submittedName>
        <fullName evidence="3">Muconolactone delta-isomerase</fullName>
    </submittedName>
</protein>
<accession>A0A7J9V106</accession>
<dbReference type="Proteomes" id="UP000429644">
    <property type="component" value="Unassembled WGS sequence"/>
</dbReference>
<dbReference type="SUPFAM" id="SSF54909">
    <property type="entry name" value="Dimeric alpha+beta barrel"/>
    <property type="match status" value="2"/>
</dbReference>
<dbReference type="RefSeq" id="WP_152233369.1">
    <property type="nucleotide sequence ID" value="NZ_BAAAOT010000044.1"/>
</dbReference>
<proteinExistence type="predicted"/>
<dbReference type="InterPro" id="IPR026029">
    <property type="entry name" value="MLI_dom"/>
</dbReference>
<dbReference type="EMBL" id="WHPD01003857">
    <property type="protein sequence ID" value="MPV90559.1"/>
    <property type="molecule type" value="Genomic_DNA"/>
</dbReference>
<dbReference type="AlphaFoldDB" id="A0A7J9V106"/>
<dbReference type="OrthoDB" id="4426588at2"/>
<feature type="domain" description="Muconolactone isomerase" evidence="2">
    <location>
        <begin position="109"/>
        <end position="196"/>
    </location>
</feature>
<dbReference type="Pfam" id="PF02426">
    <property type="entry name" value="MIase"/>
    <property type="match status" value="2"/>
</dbReference>